<evidence type="ECO:0000256" key="2">
    <source>
        <dbReference type="ARBA" id="ARBA00004496"/>
    </source>
</evidence>
<evidence type="ECO:0000259" key="11">
    <source>
        <dbReference type="PROSITE" id="PS50059"/>
    </source>
</evidence>
<dbReference type="PROSITE" id="PS50059">
    <property type="entry name" value="FKBP_PPIASE"/>
    <property type="match status" value="1"/>
</dbReference>
<dbReference type="RefSeq" id="WP_068670237.1">
    <property type="nucleotide sequence ID" value="NZ_LWLG01000007.1"/>
</dbReference>
<proteinExistence type="inferred from homology"/>
<dbReference type="STRING" id="999894.TDIS_1145"/>
<dbReference type="AlphaFoldDB" id="A0A179D4N9"/>
<keyword evidence="4" id="KW-0963">Cytoplasm</keyword>
<dbReference type="OrthoDB" id="9808891at2"/>
<dbReference type="Proteomes" id="UP000078390">
    <property type="component" value="Unassembled WGS sequence"/>
</dbReference>
<evidence type="ECO:0000256" key="6">
    <source>
        <dbReference type="ARBA" id="ARBA00023186"/>
    </source>
</evidence>
<dbReference type="InterPro" id="IPR046357">
    <property type="entry name" value="PPIase_dom_sf"/>
</dbReference>
<keyword evidence="6" id="KW-0143">Chaperone</keyword>
<evidence type="ECO:0000313" key="12">
    <source>
        <dbReference type="EMBL" id="OAQ20689.1"/>
    </source>
</evidence>
<comment type="caution">
    <text evidence="12">The sequence shown here is derived from an EMBL/GenBank/DDBJ whole genome shotgun (WGS) entry which is preliminary data.</text>
</comment>
<keyword evidence="5 9" id="KW-0697">Rotamase</keyword>
<dbReference type="EC" id="5.2.1.8" evidence="10"/>
<dbReference type="SUPFAM" id="SSF54534">
    <property type="entry name" value="FKBP-like"/>
    <property type="match status" value="1"/>
</dbReference>
<reference evidence="12 13" key="1">
    <citation type="submission" date="2016-04" db="EMBL/GenBank/DDBJ databases">
        <title>Genome analysis of Thermosulfurimonas dismutans, the first thermophilic sulfur-disproportionating bacterium of the phylum Thermodesulfobacteria.</title>
        <authorList>
            <person name="Mardanov A.V."/>
            <person name="Beletsky A.V."/>
            <person name="Kadnikov V.V."/>
            <person name="Slobodkin A.I."/>
            <person name="Ravin N.V."/>
        </authorList>
    </citation>
    <scope>NUCLEOTIDE SEQUENCE [LARGE SCALE GENOMIC DNA]</scope>
    <source>
        <strain evidence="12 13">S95</strain>
    </source>
</reference>
<dbReference type="Pfam" id="PF00254">
    <property type="entry name" value="FKBP_C"/>
    <property type="match status" value="1"/>
</dbReference>
<evidence type="ECO:0000256" key="10">
    <source>
        <dbReference type="RuleBase" id="RU003915"/>
    </source>
</evidence>
<evidence type="ECO:0000256" key="3">
    <source>
        <dbReference type="ARBA" id="ARBA00006577"/>
    </source>
</evidence>
<organism evidence="12 13">
    <name type="scientific">Thermosulfurimonas dismutans</name>
    <dbReference type="NCBI Taxonomy" id="999894"/>
    <lineage>
        <taxon>Bacteria</taxon>
        <taxon>Pseudomonadati</taxon>
        <taxon>Thermodesulfobacteriota</taxon>
        <taxon>Thermodesulfobacteria</taxon>
        <taxon>Thermodesulfobacteriales</taxon>
        <taxon>Thermodesulfobacteriaceae</taxon>
        <taxon>Thermosulfurimonas</taxon>
    </lineage>
</organism>
<evidence type="ECO:0000256" key="9">
    <source>
        <dbReference type="PROSITE-ProRule" id="PRU00277"/>
    </source>
</evidence>
<evidence type="ECO:0000256" key="5">
    <source>
        <dbReference type="ARBA" id="ARBA00023110"/>
    </source>
</evidence>
<dbReference type="GO" id="GO:0005737">
    <property type="term" value="C:cytoplasm"/>
    <property type="evidence" value="ECO:0007669"/>
    <property type="project" value="UniProtKB-SubCell"/>
</dbReference>
<evidence type="ECO:0000313" key="13">
    <source>
        <dbReference type="Proteomes" id="UP000078390"/>
    </source>
</evidence>
<evidence type="ECO:0000256" key="4">
    <source>
        <dbReference type="ARBA" id="ARBA00022490"/>
    </source>
</evidence>
<dbReference type="GO" id="GO:0042026">
    <property type="term" value="P:protein refolding"/>
    <property type="evidence" value="ECO:0007669"/>
    <property type="project" value="UniProtKB-ARBA"/>
</dbReference>
<accession>A0A179D4N9</accession>
<dbReference type="InterPro" id="IPR001179">
    <property type="entry name" value="PPIase_FKBP_dom"/>
</dbReference>
<feature type="domain" description="PPIase FKBP-type" evidence="11">
    <location>
        <begin position="8"/>
        <end position="87"/>
    </location>
</feature>
<protein>
    <recommendedName>
        <fullName evidence="10">Peptidyl-prolyl cis-trans isomerase</fullName>
        <ecNumber evidence="10">5.2.1.8</ecNumber>
    </recommendedName>
</protein>
<evidence type="ECO:0000256" key="1">
    <source>
        <dbReference type="ARBA" id="ARBA00000971"/>
    </source>
</evidence>
<dbReference type="PANTHER" id="PTHR47861:SF3">
    <property type="entry name" value="FKBP-TYPE PEPTIDYL-PROLYL CIS-TRANS ISOMERASE SLYD"/>
    <property type="match status" value="1"/>
</dbReference>
<comment type="function">
    <text evidence="8">Also involved in hydrogenase metallocenter assembly, probably by participating in the nickel insertion step. This function in hydrogenase biosynthesis requires chaperone activity and the presence of the metal-binding domain, but not PPIase activity.</text>
</comment>
<keyword evidence="7 9" id="KW-0413">Isomerase</keyword>
<evidence type="ECO:0000256" key="8">
    <source>
        <dbReference type="ARBA" id="ARBA00037071"/>
    </source>
</evidence>
<comment type="catalytic activity">
    <reaction evidence="1 9 10">
        <text>[protein]-peptidylproline (omega=180) = [protein]-peptidylproline (omega=0)</text>
        <dbReference type="Rhea" id="RHEA:16237"/>
        <dbReference type="Rhea" id="RHEA-COMP:10747"/>
        <dbReference type="Rhea" id="RHEA-COMP:10748"/>
        <dbReference type="ChEBI" id="CHEBI:83833"/>
        <dbReference type="ChEBI" id="CHEBI:83834"/>
        <dbReference type="EC" id="5.2.1.8"/>
    </reaction>
</comment>
<dbReference type="EMBL" id="LWLG01000007">
    <property type="protein sequence ID" value="OAQ20689.1"/>
    <property type="molecule type" value="Genomic_DNA"/>
</dbReference>
<comment type="subcellular location">
    <subcellularLocation>
        <location evidence="2">Cytoplasm</location>
    </subcellularLocation>
</comment>
<sequence length="151" mass="16846">MGIKIEHGDKVTFRYQVFSDTGLVDASPTPITVVVGEGQFFRPVEEGLLGKEEGEKVVVWVPPEEHYGRYDPKKVKLIPSEKLPPQARVGETVFIQDEFGVLHPAKLRRRDVSLAVVDLNHPLAGKYLRFEVEILKIEKTPSEPSGEGGDL</sequence>
<keyword evidence="13" id="KW-1185">Reference proteome</keyword>
<dbReference type="Gene3D" id="3.10.50.40">
    <property type="match status" value="1"/>
</dbReference>
<gene>
    <name evidence="12" type="ORF">TDIS_1145</name>
</gene>
<evidence type="ECO:0000256" key="7">
    <source>
        <dbReference type="ARBA" id="ARBA00023235"/>
    </source>
</evidence>
<dbReference type="PANTHER" id="PTHR47861">
    <property type="entry name" value="FKBP-TYPE PEPTIDYL-PROLYL CIS-TRANS ISOMERASE SLYD"/>
    <property type="match status" value="1"/>
</dbReference>
<name>A0A179D4N9_9BACT</name>
<dbReference type="GO" id="GO:0003755">
    <property type="term" value="F:peptidyl-prolyl cis-trans isomerase activity"/>
    <property type="evidence" value="ECO:0007669"/>
    <property type="project" value="UniProtKB-UniRule"/>
</dbReference>
<comment type="similarity">
    <text evidence="3 10">Belongs to the FKBP-type PPIase family.</text>
</comment>